<dbReference type="SUPFAM" id="SSF69737">
    <property type="entry name" value="Urease metallochaperone UreE, C-terminal domain"/>
    <property type="match status" value="1"/>
</dbReference>
<evidence type="ECO:0000256" key="2">
    <source>
        <dbReference type="ARBA" id="ARBA00022490"/>
    </source>
</evidence>
<keyword evidence="2 5" id="KW-0963">Cytoplasm</keyword>
<name>A0A0R2BBT5_SECCO</name>
<dbReference type="GO" id="GO:0006457">
    <property type="term" value="P:protein folding"/>
    <property type="evidence" value="ECO:0007669"/>
    <property type="project" value="InterPro"/>
</dbReference>
<dbReference type="STRING" id="33960.TY91_16450"/>
<dbReference type="PATRIC" id="fig|1423733.4.peg.1224"/>
<evidence type="ECO:0000256" key="4">
    <source>
        <dbReference type="ARBA" id="ARBA00023186"/>
    </source>
</evidence>
<comment type="caution">
    <text evidence="7">The sequence shown here is derived from an EMBL/GenBank/DDBJ whole genome shotgun (WGS) entry which is preliminary data.</text>
</comment>
<sequence length="149" mass="17006">MLVEKIIDHIDLPAADDGKVETVMVANEDLAKRLHHLQTKDATEVAVHLPEGQHLHVGDVLYQDDQRTIVVDVLPEDVLIIEPGTIKNMGIIAHELGNRHLPAQFTDTEMIVQYDYLVEQLLQNRHLLYKHTALKLSKPFLHVGHHHDY</sequence>
<dbReference type="CDD" id="cd00571">
    <property type="entry name" value="UreE"/>
    <property type="match status" value="1"/>
</dbReference>
<evidence type="ECO:0000256" key="5">
    <source>
        <dbReference type="HAMAP-Rule" id="MF_00822"/>
    </source>
</evidence>
<dbReference type="InterPro" id="IPR012406">
    <property type="entry name" value="UreE"/>
</dbReference>
<dbReference type="GO" id="GO:0019627">
    <property type="term" value="P:urea metabolic process"/>
    <property type="evidence" value="ECO:0007669"/>
    <property type="project" value="InterPro"/>
</dbReference>
<dbReference type="EMBL" id="AYYR01000022">
    <property type="protein sequence ID" value="KRM76680.1"/>
    <property type="molecule type" value="Genomic_DNA"/>
</dbReference>
<reference evidence="7 8" key="1">
    <citation type="journal article" date="2015" name="Genome Announc.">
        <title>Expanding the biotechnology potential of lactobacilli through comparative genomics of 213 strains and associated genera.</title>
        <authorList>
            <person name="Sun Z."/>
            <person name="Harris H.M."/>
            <person name="McCann A."/>
            <person name="Guo C."/>
            <person name="Argimon S."/>
            <person name="Zhang W."/>
            <person name="Yang X."/>
            <person name="Jeffery I.B."/>
            <person name="Cooney J.C."/>
            <person name="Kagawa T.F."/>
            <person name="Liu W."/>
            <person name="Song Y."/>
            <person name="Salvetti E."/>
            <person name="Wrobel A."/>
            <person name="Rasinkangas P."/>
            <person name="Parkhill J."/>
            <person name="Rea M.C."/>
            <person name="O'Sullivan O."/>
            <person name="Ritari J."/>
            <person name="Douillard F.P."/>
            <person name="Paul Ross R."/>
            <person name="Yang R."/>
            <person name="Briner A.E."/>
            <person name="Felis G.E."/>
            <person name="de Vos W.M."/>
            <person name="Barrangou R."/>
            <person name="Klaenhammer T.R."/>
            <person name="Caufield P.W."/>
            <person name="Cui Y."/>
            <person name="Zhang H."/>
            <person name="O'Toole P.W."/>
        </authorList>
    </citation>
    <scope>NUCLEOTIDE SEQUENCE [LARGE SCALE GENOMIC DNA]</scope>
    <source>
        <strain evidence="7 8">DSM 20515</strain>
    </source>
</reference>
<keyword evidence="4 5" id="KW-0143">Chaperone</keyword>
<evidence type="ECO:0000313" key="8">
    <source>
        <dbReference type="Proteomes" id="UP000051845"/>
    </source>
</evidence>
<dbReference type="InterPro" id="IPR004029">
    <property type="entry name" value="UreE_N"/>
</dbReference>
<dbReference type="InterPro" id="IPR036118">
    <property type="entry name" value="UreE_N_sf"/>
</dbReference>
<dbReference type="SMART" id="SM00988">
    <property type="entry name" value="UreE_N"/>
    <property type="match status" value="1"/>
</dbReference>
<protein>
    <recommendedName>
        <fullName evidence="5">Urease accessory protein UreE</fullName>
    </recommendedName>
</protein>
<comment type="similarity">
    <text evidence="5">Belongs to the UreE family.</text>
</comment>
<dbReference type="Proteomes" id="UP000051845">
    <property type="component" value="Unassembled WGS sequence"/>
</dbReference>
<dbReference type="HAMAP" id="MF_00822">
    <property type="entry name" value="UreE"/>
    <property type="match status" value="1"/>
</dbReference>
<comment type="subcellular location">
    <subcellularLocation>
        <location evidence="1 5">Cytoplasm</location>
    </subcellularLocation>
</comment>
<dbReference type="GO" id="GO:0065003">
    <property type="term" value="P:protein-containing complex assembly"/>
    <property type="evidence" value="ECO:0007669"/>
    <property type="project" value="InterPro"/>
</dbReference>
<dbReference type="InterPro" id="IPR007864">
    <property type="entry name" value="UreE_C_dom"/>
</dbReference>
<dbReference type="GO" id="GO:0051082">
    <property type="term" value="F:unfolded protein binding"/>
    <property type="evidence" value="ECO:0007669"/>
    <property type="project" value="UniProtKB-UniRule"/>
</dbReference>
<organism evidence="7 8">
    <name type="scientific">Secundilactobacillus collinoides DSM 20515 = JCM 1123</name>
    <dbReference type="NCBI Taxonomy" id="1423733"/>
    <lineage>
        <taxon>Bacteria</taxon>
        <taxon>Bacillati</taxon>
        <taxon>Bacillota</taxon>
        <taxon>Bacilli</taxon>
        <taxon>Lactobacillales</taxon>
        <taxon>Lactobacillaceae</taxon>
        <taxon>Secundilactobacillus</taxon>
    </lineage>
</organism>
<dbReference type="GO" id="GO:0016151">
    <property type="term" value="F:nickel cation binding"/>
    <property type="evidence" value="ECO:0007669"/>
    <property type="project" value="UniProtKB-UniRule"/>
</dbReference>
<dbReference type="Pfam" id="PF02814">
    <property type="entry name" value="UreE_N"/>
    <property type="match status" value="1"/>
</dbReference>
<accession>A0A0R2BBT5</accession>
<keyword evidence="3 5" id="KW-0533">Nickel</keyword>
<dbReference type="GO" id="GO:0005737">
    <property type="term" value="C:cytoplasm"/>
    <property type="evidence" value="ECO:0007669"/>
    <property type="project" value="UniProtKB-SubCell"/>
</dbReference>
<feature type="domain" description="UreE urease accessory N-terminal" evidence="6">
    <location>
        <begin position="5"/>
        <end position="69"/>
    </location>
</feature>
<gene>
    <name evidence="5" type="primary">ureE</name>
    <name evidence="7" type="ORF">FC82_GL001161</name>
</gene>
<dbReference type="Gene3D" id="3.30.70.790">
    <property type="entry name" value="UreE, C-terminal domain"/>
    <property type="match status" value="1"/>
</dbReference>
<evidence type="ECO:0000259" key="6">
    <source>
        <dbReference type="SMART" id="SM00988"/>
    </source>
</evidence>
<proteinExistence type="inferred from homology"/>
<dbReference type="Pfam" id="PF05194">
    <property type="entry name" value="UreE_C"/>
    <property type="match status" value="1"/>
</dbReference>
<dbReference type="PIRSF" id="PIRSF036402">
    <property type="entry name" value="Ureas_acces_UreE"/>
    <property type="match status" value="1"/>
</dbReference>
<comment type="function">
    <text evidence="5">Involved in urease metallocenter assembly. Binds nickel. Probably functions as a nickel donor during metallocenter assembly.</text>
</comment>
<evidence type="ECO:0000256" key="1">
    <source>
        <dbReference type="ARBA" id="ARBA00004496"/>
    </source>
</evidence>
<dbReference type="SUPFAM" id="SSF69287">
    <property type="entry name" value="Urease metallochaperone UreE, N-terminal domain"/>
    <property type="match status" value="1"/>
</dbReference>
<dbReference type="AlphaFoldDB" id="A0A0R2BBT5"/>
<dbReference type="RefSeq" id="WP_056996386.1">
    <property type="nucleotide sequence ID" value="NZ_AYYR01000022.1"/>
</dbReference>
<evidence type="ECO:0000256" key="3">
    <source>
        <dbReference type="ARBA" id="ARBA00022596"/>
    </source>
</evidence>
<evidence type="ECO:0000313" key="7">
    <source>
        <dbReference type="EMBL" id="KRM76680.1"/>
    </source>
</evidence>
<dbReference type="Gene3D" id="2.60.260.20">
    <property type="entry name" value="Urease metallochaperone UreE, N-terminal domain"/>
    <property type="match status" value="1"/>
</dbReference>